<dbReference type="InterPro" id="IPR001387">
    <property type="entry name" value="Cro/C1-type_HTH"/>
</dbReference>
<proteinExistence type="predicted"/>
<dbReference type="CDD" id="cd00093">
    <property type="entry name" value="HTH_XRE"/>
    <property type="match status" value="1"/>
</dbReference>
<evidence type="ECO:0000313" key="5">
    <source>
        <dbReference type="Proteomes" id="UP000095230"/>
    </source>
</evidence>
<dbReference type="AlphaFoldDB" id="A0A1E5IVL6"/>
<accession>A0A1E5IVL6</accession>
<dbReference type="InterPro" id="IPR025194">
    <property type="entry name" value="RodZ-like_C"/>
</dbReference>
<gene>
    <name evidence="4" type="ORF">BEL05_19555</name>
</gene>
<dbReference type="RefSeq" id="WP_069670795.1">
    <property type="nucleotide sequence ID" value="NZ_MCBT01000018.1"/>
</dbReference>
<feature type="domain" description="Cytoskeleton protein RodZ-like C-terminal" evidence="3">
    <location>
        <begin position="248"/>
        <end position="318"/>
    </location>
</feature>
<dbReference type="InterPro" id="IPR010982">
    <property type="entry name" value="Lambda_DNA-bd_dom_sf"/>
</dbReference>
<feature type="region of interest" description="Disordered" evidence="1">
    <location>
        <begin position="1"/>
        <end position="27"/>
    </location>
</feature>
<dbReference type="STRING" id="23.BEL05_19555"/>
<dbReference type="SUPFAM" id="SSF47413">
    <property type="entry name" value="lambda repressor-like DNA-binding domains"/>
    <property type="match status" value="1"/>
</dbReference>
<comment type="caution">
    <text evidence="4">The sequence shown here is derived from an EMBL/GenBank/DDBJ whole genome shotgun (WGS) entry which is preliminary data.</text>
</comment>
<keyword evidence="2" id="KW-0812">Transmembrane</keyword>
<dbReference type="OrthoDB" id="9790252at2"/>
<dbReference type="InterPro" id="IPR050400">
    <property type="entry name" value="Bact_Cytoskel_RodZ"/>
</dbReference>
<evidence type="ECO:0000259" key="3">
    <source>
        <dbReference type="Pfam" id="PF13464"/>
    </source>
</evidence>
<feature type="transmembrane region" description="Helical" evidence="2">
    <location>
        <begin position="121"/>
        <end position="141"/>
    </location>
</feature>
<dbReference type="Pfam" id="PF13413">
    <property type="entry name" value="HTH_25"/>
    <property type="match status" value="1"/>
</dbReference>
<dbReference type="PANTHER" id="PTHR34475:SF1">
    <property type="entry name" value="CYTOSKELETON PROTEIN RODZ"/>
    <property type="match status" value="1"/>
</dbReference>
<evidence type="ECO:0000256" key="2">
    <source>
        <dbReference type="SAM" id="Phobius"/>
    </source>
</evidence>
<dbReference type="Proteomes" id="UP000095230">
    <property type="component" value="Unassembled WGS sequence"/>
</dbReference>
<organism evidence="4 5">
    <name type="scientific">Shewanella colwelliana</name>
    <name type="common">Alteromonas colwelliana</name>
    <dbReference type="NCBI Taxonomy" id="23"/>
    <lineage>
        <taxon>Bacteria</taxon>
        <taxon>Pseudomonadati</taxon>
        <taxon>Pseudomonadota</taxon>
        <taxon>Gammaproteobacteria</taxon>
        <taxon>Alteromonadales</taxon>
        <taxon>Shewanellaceae</taxon>
        <taxon>Shewanella</taxon>
    </lineage>
</organism>
<dbReference type="EMBL" id="MCBT01000018">
    <property type="protein sequence ID" value="OEG74629.1"/>
    <property type="molecule type" value="Genomic_DNA"/>
</dbReference>
<name>A0A1E5IVL6_SHECO</name>
<dbReference type="Gene3D" id="1.10.260.40">
    <property type="entry name" value="lambda repressor-like DNA-binding domains"/>
    <property type="match status" value="1"/>
</dbReference>
<evidence type="ECO:0000313" key="4">
    <source>
        <dbReference type="EMBL" id="OEG74629.1"/>
    </source>
</evidence>
<keyword evidence="2" id="KW-1133">Transmembrane helix</keyword>
<evidence type="ECO:0000256" key="1">
    <source>
        <dbReference type="SAM" id="MobiDB-lite"/>
    </source>
</evidence>
<reference evidence="4 5" key="1">
    <citation type="submission" date="2016-07" db="EMBL/GenBank/DDBJ databases">
        <title>Whole-genome of two Shewanella species isolated from a digestive organ of sea cucumber Apostichopus japonicus Selenka 1867.</title>
        <authorList>
            <person name="Hong H.-H."/>
            <person name="Choi H."/>
            <person name="Cheon S."/>
            <person name="Oh J.-S."/>
            <person name="Lee H.-G."/>
            <person name="Park C."/>
        </authorList>
    </citation>
    <scope>NUCLEOTIDE SEQUENCE [LARGE SCALE GENOMIC DNA]</scope>
    <source>
        <strain evidence="4 5">CSB03KR</strain>
    </source>
</reference>
<protein>
    <recommendedName>
        <fullName evidence="3">Cytoskeleton protein RodZ-like C-terminal domain-containing protein</fullName>
    </recommendedName>
</protein>
<dbReference type="GO" id="GO:0003677">
    <property type="term" value="F:DNA binding"/>
    <property type="evidence" value="ECO:0007669"/>
    <property type="project" value="InterPro"/>
</dbReference>
<dbReference type="PANTHER" id="PTHR34475">
    <property type="match status" value="1"/>
</dbReference>
<keyword evidence="2" id="KW-0472">Membrane</keyword>
<feature type="compositionally biased region" description="Basic and acidic residues" evidence="1">
    <location>
        <begin position="8"/>
        <end position="21"/>
    </location>
</feature>
<sequence length="325" mass="35077">MTENQTDMLKDEASSNKDEAPTPKLGQLLKDAREQRGSSIAQIAEQLHLRPSIIEDIEADNFENIASATYVKGYIKNYARVVELDKAIVERCLTEYFPVASSPTMQSFSRKTTRQARDGRLMMVTYFIVFTLLALLVLWWVQKSELMSGIDLSTLTVEEVADISSDVDVNAGDPNAAIHSADAQAATGIEPVSRANVNPSVLSLIDTDSAPQDSTTTELPEARLAQVSATDTEVTTEDTAAAQTAIAIRLSSDCWIKVTDADGKTLVNGLKVAGKELNVFGQEPFKVILGAPQSVALSINGQDVDLGKYPSGKVARLTLSSPVNL</sequence>
<dbReference type="Pfam" id="PF13464">
    <property type="entry name" value="RodZ_C"/>
    <property type="match status" value="1"/>
</dbReference>